<dbReference type="Pfam" id="PF07734">
    <property type="entry name" value="FBA_1"/>
    <property type="match status" value="1"/>
</dbReference>
<dbReference type="InterPro" id="IPR017451">
    <property type="entry name" value="F-box-assoc_interact_dom"/>
</dbReference>
<keyword evidence="3" id="KW-1185">Reference proteome</keyword>
<dbReference type="NCBIfam" id="TIGR01640">
    <property type="entry name" value="F_box_assoc_1"/>
    <property type="match status" value="1"/>
</dbReference>
<protein>
    <submittedName>
        <fullName evidence="2">F-box domain-containing protein</fullName>
    </submittedName>
</protein>
<feature type="domain" description="F-box associated beta-propeller type 1" evidence="1">
    <location>
        <begin position="78"/>
        <end position="279"/>
    </location>
</feature>
<proteinExistence type="predicted"/>
<dbReference type="Proteomes" id="UP001151760">
    <property type="component" value="Unassembled WGS sequence"/>
</dbReference>
<evidence type="ECO:0000259" key="1">
    <source>
        <dbReference type="Pfam" id="PF07734"/>
    </source>
</evidence>
<organism evidence="2 3">
    <name type="scientific">Tanacetum coccineum</name>
    <dbReference type="NCBI Taxonomy" id="301880"/>
    <lineage>
        <taxon>Eukaryota</taxon>
        <taxon>Viridiplantae</taxon>
        <taxon>Streptophyta</taxon>
        <taxon>Embryophyta</taxon>
        <taxon>Tracheophyta</taxon>
        <taxon>Spermatophyta</taxon>
        <taxon>Magnoliopsida</taxon>
        <taxon>eudicotyledons</taxon>
        <taxon>Gunneridae</taxon>
        <taxon>Pentapetalae</taxon>
        <taxon>asterids</taxon>
        <taxon>campanulids</taxon>
        <taxon>Asterales</taxon>
        <taxon>Asteraceae</taxon>
        <taxon>Asteroideae</taxon>
        <taxon>Anthemideae</taxon>
        <taxon>Anthemidinae</taxon>
        <taxon>Tanacetum</taxon>
    </lineage>
</organism>
<sequence length="357" mass="40970">MEVSYRLLRLYNFIASYTFTQTQLHHLLIRYQSLQDFKQKYVSIADNDTFPQYKISHTVLMSIEQLYDDPVVVGSSYGLFCFYGYYSGMSITVVWNPSIRKSVSVVVPNVFHGLYENVLGFGVCGNPYDVKIVKVTYVHIWKGMQSISSVPYQVKVFELSSGVWRIPCGNLPRKSIRFTWSQVFVDGFIYWFAFDRIRSMDYDGFQSCNLIMSFDIISEEHREICLLDSLALIVDVDNPISKVRESLVVLEYNIYAENPVYSVWMMEDGFSKSFTKLFTINTPGASIKTILGFRKNGDVIVETSIKDYEAALEVYEPCSEHINGLGIRGEVGSFYGSSYMETLLLLDHSDCSMYSSR</sequence>
<dbReference type="InterPro" id="IPR006527">
    <property type="entry name" value="F-box-assoc_dom_typ1"/>
</dbReference>
<name>A0ABQ5DEA4_9ASTR</name>
<reference evidence="2" key="2">
    <citation type="submission" date="2022-01" db="EMBL/GenBank/DDBJ databases">
        <authorList>
            <person name="Yamashiro T."/>
            <person name="Shiraishi A."/>
            <person name="Satake H."/>
            <person name="Nakayama K."/>
        </authorList>
    </citation>
    <scope>NUCLEOTIDE SEQUENCE</scope>
</reference>
<dbReference type="PANTHER" id="PTHR31672">
    <property type="entry name" value="BNACNNG10540D PROTEIN"/>
    <property type="match status" value="1"/>
</dbReference>
<gene>
    <name evidence="2" type="ORF">Tco_0925833</name>
</gene>
<accession>A0ABQ5DEA4</accession>
<dbReference type="PANTHER" id="PTHR31672:SF10">
    <property type="entry name" value="F-BOX DOMAIN-CONTAINING PROTEIN"/>
    <property type="match status" value="1"/>
</dbReference>
<evidence type="ECO:0000313" key="2">
    <source>
        <dbReference type="EMBL" id="GJT35414.1"/>
    </source>
</evidence>
<dbReference type="InterPro" id="IPR050796">
    <property type="entry name" value="SCF_F-box_component"/>
</dbReference>
<dbReference type="EMBL" id="BQNB010015048">
    <property type="protein sequence ID" value="GJT35414.1"/>
    <property type="molecule type" value="Genomic_DNA"/>
</dbReference>
<evidence type="ECO:0000313" key="3">
    <source>
        <dbReference type="Proteomes" id="UP001151760"/>
    </source>
</evidence>
<reference evidence="2" key="1">
    <citation type="journal article" date="2022" name="Int. J. Mol. Sci.">
        <title>Draft Genome of Tanacetum Coccineum: Genomic Comparison of Closely Related Tanacetum-Family Plants.</title>
        <authorList>
            <person name="Yamashiro T."/>
            <person name="Shiraishi A."/>
            <person name="Nakayama K."/>
            <person name="Satake H."/>
        </authorList>
    </citation>
    <scope>NUCLEOTIDE SEQUENCE</scope>
</reference>
<comment type="caution">
    <text evidence="2">The sequence shown here is derived from an EMBL/GenBank/DDBJ whole genome shotgun (WGS) entry which is preliminary data.</text>
</comment>